<dbReference type="PROSITE" id="PS51257">
    <property type="entry name" value="PROKAR_LIPOPROTEIN"/>
    <property type="match status" value="1"/>
</dbReference>
<evidence type="ECO:0000256" key="1">
    <source>
        <dbReference type="ARBA" id="ARBA00006987"/>
    </source>
</evidence>
<reference evidence="4" key="1">
    <citation type="journal article" date="2019" name="Int. J. Syst. Evol. Microbiol.">
        <title>The Global Catalogue of Microorganisms (GCM) 10K type strain sequencing project: providing services to taxonomists for standard genome sequencing and annotation.</title>
        <authorList>
            <consortium name="The Broad Institute Genomics Platform"/>
            <consortium name="The Broad Institute Genome Sequencing Center for Infectious Disease"/>
            <person name="Wu L."/>
            <person name="Ma J."/>
        </authorList>
    </citation>
    <scope>NUCLEOTIDE SEQUENCE [LARGE SCALE GENOMIC DNA]</scope>
    <source>
        <strain evidence="4">JCM 11483</strain>
    </source>
</reference>
<organism evidence="3 4">
    <name type="scientific">Nesterenkonia halobia</name>
    <dbReference type="NCBI Taxonomy" id="37922"/>
    <lineage>
        <taxon>Bacteria</taxon>
        <taxon>Bacillati</taxon>
        <taxon>Actinomycetota</taxon>
        <taxon>Actinomycetes</taxon>
        <taxon>Micrococcales</taxon>
        <taxon>Micrococcaceae</taxon>
        <taxon>Nesterenkonia</taxon>
    </lineage>
</organism>
<dbReference type="PANTHER" id="PTHR42928">
    <property type="entry name" value="TRICARBOXYLATE-BINDING PROTEIN"/>
    <property type="match status" value="1"/>
</dbReference>
<dbReference type="RefSeq" id="WP_344722119.1">
    <property type="nucleotide sequence ID" value="NZ_BAAAYG010000015.1"/>
</dbReference>
<dbReference type="Proteomes" id="UP001501736">
    <property type="component" value="Unassembled WGS sequence"/>
</dbReference>
<feature type="signal peptide" evidence="2">
    <location>
        <begin position="1"/>
        <end position="29"/>
    </location>
</feature>
<evidence type="ECO:0000313" key="3">
    <source>
        <dbReference type="EMBL" id="GAA3288126.1"/>
    </source>
</evidence>
<gene>
    <name evidence="3" type="ORF">GCM10020260_26060</name>
</gene>
<dbReference type="PANTHER" id="PTHR42928:SF1">
    <property type="entry name" value="BLR4371 PROTEIN"/>
    <property type="match status" value="1"/>
</dbReference>
<protein>
    <submittedName>
        <fullName evidence="3">Tripartite tricarboxylate transporter substrate binding protein</fullName>
    </submittedName>
</protein>
<dbReference type="PIRSF" id="PIRSF017082">
    <property type="entry name" value="YflP"/>
    <property type="match status" value="1"/>
</dbReference>
<keyword evidence="4" id="KW-1185">Reference proteome</keyword>
<dbReference type="SUPFAM" id="SSF53850">
    <property type="entry name" value="Periplasmic binding protein-like II"/>
    <property type="match status" value="1"/>
</dbReference>
<keyword evidence="2" id="KW-0732">Signal</keyword>
<name>A0ABP6RH92_9MICC</name>
<feature type="chain" id="PRO_5045077262" evidence="2">
    <location>
        <begin position="30"/>
        <end position="328"/>
    </location>
</feature>
<sequence length="328" mass="34477">MIPIKQRPAALSTVTALSMIALTACSGTATDGMGGDSGEFEPAARVSMIVPFAAGGGSDLAGRAIAEGLEDPTGSTVTVQNLVGGSGAVGYSQFLADTGNPNVLLASETALMTLPTVQDVEFDYEDFTPIMKVGEDFNIVVAAPDAPYETCKEVVDAATENEDLTAATSGATGPDHIAWSLIEDQFDISLDRVTFESTAEVTAALVGGHVDVAATNPGEVVGQIESGDIKPLCALAPERYDYPELADIPTGKEQGIDVTFAQWRGFIAPGGISESARQYWIDAAKQYAKSPAYDEYIESNMLQPQSLFGDEFASYLDDYNDDVESVLG</sequence>
<dbReference type="Pfam" id="PF03401">
    <property type="entry name" value="TctC"/>
    <property type="match status" value="1"/>
</dbReference>
<dbReference type="InterPro" id="IPR005064">
    <property type="entry name" value="BUG"/>
</dbReference>
<dbReference type="Gene3D" id="3.40.190.10">
    <property type="entry name" value="Periplasmic binding protein-like II"/>
    <property type="match status" value="1"/>
</dbReference>
<comment type="similarity">
    <text evidence="1">Belongs to the UPF0065 (bug) family.</text>
</comment>
<dbReference type="InterPro" id="IPR042100">
    <property type="entry name" value="Bug_dom1"/>
</dbReference>
<evidence type="ECO:0000256" key="2">
    <source>
        <dbReference type="SAM" id="SignalP"/>
    </source>
</evidence>
<dbReference type="EMBL" id="BAAAYG010000015">
    <property type="protein sequence ID" value="GAA3288126.1"/>
    <property type="molecule type" value="Genomic_DNA"/>
</dbReference>
<dbReference type="CDD" id="cd07012">
    <property type="entry name" value="PBP2_Bug_TTT"/>
    <property type="match status" value="1"/>
</dbReference>
<proteinExistence type="inferred from homology"/>
<accession>A0ABP6RH92</accession>
<evidence type="ECO:0000313" key="4">
    <source>
        <dbReference type="Proteomes" id="UP001501736"/>
    </source>
</evidence>
<dbReference type="Gene3D" id="3.40.190.150">
    <property type="entry name" value="Bordetella uptake gene, domain 1"/>
    <property type="match status" value="1"/>
</dbReference>
<comment type="caution">
    <text evidence="3">The sequence shown here is derived from an EMBL/GenBank/DDBJ whole genome shotgun (WGS) entry which is preliminary data.</text>
</comment>